<dbReference type="Proteomes" id="UP001595829">
    <property type="component" value="Unassembled WGS sequence"/>
</dbReference>
<evidence type="ECO:0000313" key="3">
    <source>
        <dbReference type="Proteomes" id="UP001595829"/>
    </source>
</evidence>
<dbReference type="EMBL" id="JBHSJD010000015">
    <property type="protein sequence ID" value="MFC5024519.1"/>
    <property type="molecule type" value="Genomic_DNA"/>
</dbReference>
<dbReference type="RefSeq" id="WP_345685787.1">
    <property type="nucleotide sequence ID" value="NZ_BAABIT010000001.1"/>
</dbReference>
<sequence length="195" mass="21174">MKNTHETAAETDTSAVMAGRNITLDELATELSAIEVRLRQLARAAEVPATPVELADVIDSLRSTASTVRETGDRMGLLARIVDGDVPLSTRFRDSEDPWGVAARGTDRPGFGGPAIVPTVWQLLRLAHCDSSGTRVTGRSRSSTSRTRRACGRCGGRSTTSCRCSRRAAPRLWKVSTGKPTLSRRLARRATETRR</sequence>
<proteinExistence type="predicted"/>
<comment type="caution">
    <text evidence="2">The sequence shown here is derived from an EMBL/GenBank/DDBJ whole genome shotgun (WGS) entry which is preliminary data.</text>
</comment>
<reference evidence="3" key="1">
    <citation type="journal article" date="2019" name="Int. J. Syst. Evol. Microbiol.">
        <title>The Global Catalogue of Microorganisms (GCM) 10K type strain sequencing project: providing services to taxonomists for standard genome sequencing and annotation.</title>
        <authorList>
            <consortium name="The Broad Institute Genomics Platform"/>
            <consortium name="The Broad Institute Genome Sequencing Center for Infectious Disease"/>
            <person name="Wu L."/>
            <person name="Ma J."/>
        </authorList>
    </citation>
    <scope>NUCLEOTIDE SEQUENCE [LARGE SCALE GENOMIC DNA]</scope>
    <source>
        <strain evidence="3">CGMCC 4.1648</strain>
    </source>
</reference>
<feature type="region of interest" description="Disordered" evidence="1">
    <location>
        <begin position="176"/>
        <end position="195"/>
    </location>
</feature>
<gene>
    <name evidence="2" type="ORF">ACFPM3_20545</name>
</gene>
<organism evidence="2 3">
    <name type="scientific">Streptomyces coeruleoprunus</name>
    <dbReference type="NCBI Taxonomy" id="285563"/>
    <lineage>
        <taxon>Bacteria</taxon>
        <taxon>Bacillati</taxon>
        <taxon>Actinomycetota</taxon>
        <taxon>Actinomycetes</taxon>
        <taxon>Kitasatosporales</taxon>
        <taxon>Streptomycetaceae</taxon>
        <taxon>Streptomyces</taxon>
    </lineage>
</organism>
<evidence type="ECO:0000256" key="1">
    <source>
        <dbReference type="SAM" id="MobiDB-lite"/>
    </source>
</evidence>
<accession>A0ABV9XHP4</accession>
<protein>
    <submittedName>
        <fullName evidence="2">Uncharacterized protein</fullName>
    </submittedName>
</protein>
<keyword evidence="3" id="KW-1185">Reference proteome</keyword>
<evidence type="ECO:0000313" key="2">
    <source>
        <dbReference type="EMBL" id="MFC5024519.1"/>
    </source>
</evidence>
<name>A0ABV9XHP4_9ACTN</name>